<name>A0A3P3QG31_9GAMM</name>
<dbReference type="EMBL" id="RRCF01000003">
    <property type="protein sequence ID" value="RRJ20162.1"/>
    <property type="molecule type" value="Genomic_DNA"/>
</dbReference>
<dbReference type="GO" id="GO:0016779">
    <property type="term" value="F:nucleotidyltransferase activity"/>
    <property type="evidence" value="ECO:0007669"/>
    <property type="project" value="UniProtKB-KW"/>
</dbReference>
<dbReference type="GO" id="GO:0046872">
    <property type="term" value="F:metal ion binding"/>
    <property type="evidence" value="ECO:0007669"/>
    <property type="project" value="UniProtKB-KW"/>
</dbReference>
<evidence type="ECO:0000256" key="9">
    <source>
        <dbReference type="ARBA" id="ARBA00038276"/>
    </source>
</evidence>
<evidence type="ECO:0000256" key="8">
    <source>
        <dbReference type="ARBA" id="ARBA00022842"/>
    </source>
</evidence>
<keyword evidence="8" id="KW-0460">Magnesium</keyword>
<proteinExistence type="inferred from homology"/>
<evidence type="ECO:0000256" key="5">
    <source>
        <dbReference type="ARBA" id="ARBA00022723"/>
    </source>
</evidence>
<protein>
    <submittedName>
        <fullName evidence="11">Nucleotidyltransferase</fullName>
    </submittedName>
</protein>
<keyword evidence="2" id="KW-1277">Toxin-antitoxin system</keyword>
<comment type="caution">
    <text evidence="11">The sequence shown here is derived from an EMBL/GenBank/DDBJ whole genome shotgun (WGS) entry which is preliminary data.</text>
</comment>
<dbReference type="OrthoDB" id="9809323at2"/>
<accession>A0A3P3QG31</accession>
<evidence type="ECO:0000256" key="1">
    <source>
        <dbReference type="ARBA" id="ARBA00001946"/>
    </source>
</evidence>
<dbReference type="Pfam" id="PF01909">
    <property type="entry name" value="NTP_transf_2"/>
    <property type="match status" value="1"/>
</dbReference>
<evidence type="ECO:0000256" key="6">
    <source>
        <dbReference type="ARBA" id="ARBA00022741"/>
    </source>
</evidence>
<keyword evidence="6" id="KW-0547">Nucleotide-binding</keyword>
<keyword evidence="5" id="KW-0479">Metal-binding</keyword>
<evidence type="ECO:0000259" key="10">
    <source>
        <dbReference type="Pfam" id="PF01909"/>
    </source>
</evidence>
<organism evidence="11 12">
    <name type="scientific">Rheinheimera mesophila</name>
    <dbReference type="NCBI Taxonomy" id="1547515"/>
    <lineage>
        <taxon>Bacteria</taxon>
        <taxon>Pseudomonadati</taxon>
        <taxon>Pseudomonadota</taxon>
        <taxon>Gammaproteobacteria</taxon>
        <taxon>Chromatiales</taxon>
        <taxon>Chromatiaceae</taxon>
        <taxon>Rheinheimera</taxon>
    </lineage>
</organism>
<dbReference type="InterPro" id="IPR002934">
    <property type="entry name" value="Polymerase_NTP_transf_dom"/>
</dbReference>
<keyword evidence="12" id="KW-1185">Reference proteome</keyword>
<comment type="similarity">
    <text evidence="9">Belongs to the MntA antitoxin family.</text>
</comment>
<reference evidence="11 12" key="1">
    <citation type="submission" date="2018-11" db="EMBL/GenBank/DDBJ databases">
        <title>Draft genome analysis of Rheinheimera mesophila isolated from an industrial waste site.</title>
        <authorList>
            <person name="Yu Q."/>
            <person name="Qi Y."/>
            <person name="Zhang H."/>
            <person name="Lu Y."/>
            <person name="Pu J."/>
        </authorList>
    </citation>
    <scope>NUCLEOTIDE SEQUENCE [LARGE SCALE GENOMIC DNA]</scope>
    <source>
        <strain evidence="11 12">IITR13</strain>
    </source>
</reference>
<dbReference type="SUPFAM" id="SSF81301">
    <property type="entry name" value="Nucleotidyltransferase"/>
    <property type="match status" value="1"/>
</dbReference>
<keyword evidence="4" id="KW-0548">Nucleotidyltransferase</keyword>
<keyword evidence="3 11" id="KW-0808">Transferase</keyword>
<gene>
    <name evidence="11" type="ORF">EIK76_11580</name>
</gene>
<dbReference type="PANTHER" id="PTHR33571">
    <property type="entry name" value="SSL8005 PROTEIN"/>
    <property type="match status" value="1"/>
</dbReference>
<evidence type="ECO:0000256" key="2">
    <source>
        <dbReference type="ARBA" id="ARBA00022649"/>
    </source>
</evidence>
<dbReference type="InterPro" id="IPR052038">
    <property type="entry name" value="Type-VII_TA_antitoxin"/>
</dbReference>
<dbReference type="PANTHER" id="PTHR33571:SF12">
    <property type="entry name" value="BSL3053 PROTEIN"/>
    <property type="match status" value="1"/>
</dbReference>
<dbReference type="Proteomes" id="UP000276260">
    <property type="component" value="Unassembled WGS sequence"/>
</dbReference>
<dbReference type="CDD" id="cd05403">
    <property type="entry name" value="NT_KNTase_like"/>
    <property type="match status" value="1"/>
</dbReference>
<dbReference type="GO" id="GO:0005524">
    <property type="term" value="F:ATP binding"/>
    <property type="evidence" value="ECO:0007669"/>
    <property type="project" value="UniProtKB-KW"/>
</dbReference>
<dbReference type="RefSeq" id="WP_046520038.1">
    <property type="nucleotide sequence ID" value="NZ_LAVS01000023.1"/>
</dbReference>
<evidence type="ECO:0000313" key="12">
    <source>
        <dbReference type="Proteomes" id="UP000276260"/>
    </source>
</evidence>
<evidence type="ECO:0000256" key="7">
    <source>
        <dbReference type="ARBA" id="ARBA00022840"/>
    </source>
</evidence>
<evidence type="ECO:0000256" key="4">
    <source>
        <dbReference type="ARBA" id="ARBA00022695"/>
    </source>
</evidence>
<evidence type="ECO:0000313" key="11">
    <source>
        <dbReference type="EMBL" id="RRJ20162.1"/>
    </source>
</evidence>
<dbReference type="AlphaFoldDB" id="A0A3P3QG31"/>
<dbReference type="Gene3D" id="3.30.460.10">
    <property type="entry name" value="Beta Polymerase, domain 2"/>
    <property type="match status" value="1"/>
</dbReference>
<feature type="domain" description="Polymerase nucleotidyl transferase" evidence="10">
    <location>
        <begin position="18"/>
        <end position="91"/>
    </location>
</feature>
<comment type="cofactor">
    <cofactor evidence="1">
        <name>Mg(2+)</name>
        <dbReference type="ChEBI" id="CHEBI:18420"/>
    </cofactor>
</comment>
<evidence type="ECO:0000256" key="3">
    <source>
        <dbReference type="ARBA" id="ARBA00022679"/>
    </source>
</evidence>
<sequence>MKPSDALTKHREEIRQVVAAHHASNARVCGSVLRGTDTEQSDLDLLVDPTPEMTLLDIGAIRHKLLKLLKVQVDVLTPNALPKKVRTTVLTESKPL</sequence>
<dbReference type="InterPro" id="IPR043519">
    <property type="entry name" value="NT_sf"/>
</dbReference>
<keyword evidence="7" id="KW-0067">ATP-binding</keyword>